<sequence length="115" mass="12898">LFAILDSSLVQNDNERVSSVHEHQQIQQMAELAQNCLRMKGENRPTMKEVAMVLHGLMMISSSYPGILDDEETMRTTKEEHMLLLESAELLSYTDSITTIGDSSKRISALATEGR</sequence>
<proteinExistence type="predicted"/>
<evidence type="ECO:0000313" key="1">
    <source>
        <dbReference type="EMBL" id="KAI3946332.1"/>
    </source>
</evidence>
<evidence type="ECO:0000313" key="2">
    <source>
        <dbReference type="Proteomes" id="UP001202328"/>
    </source>
</evidence>
<gene>
    <name evidence="1" type="ORF">MKW98_010456</name>
</gene>
<accession>A0AAD4T830</accession>
<dbReference type="Proteomes" id="UP001202328">
    <property type="component" value="Unassembled WGS sequence"/>
</dbReference>
<organism evidence="1 2">
    <name type="scientific">Papaver atlanticum</name>
    <dbReference type="NCBI Taxonomy" id="357466"/>
    <lineage>
        <taxon>Eukaryota</taxon>
        <taxon>Viridiplantae</taxon>
        <taxon>Streptophyta</taxon>
        <taxon>Embryophyta</taxon>
        <taxon>Tracheophyta</taxon>
        <taxon>Spermatophyta</taxon>
        <taxon>Magnoliopsida</taxon>
        <taxon>Ranunculales</taxon>
        <taxon>Papaveraceae</taxon>
        <taxon>Papaveroideae</taxon>
        <taxon>Papaver</taxon>
    </lineage>
</organism>
<dbReference type="AlphaFoldDB" id="A0AAD4T830"/>
<feature type="non-terminal residue" evidence="1">
    <location>
        <position position="1"/>
    </location>
</feature>
<reference evidence="1" key="1">
    <citation type="submission" date="2022-04" db="EMBL/GenBank/DDBJ databases">
        <title>A functionally conserved STORR gene fusion in Papaver species that diverged 16.8 million years ago.</title>
        <authorList>
            <person name="Catania T."/>
        </authorList>
    </citation>
    <scope>NUCLEOTIDE SEQUENCE</scope>
    <source>
        <strain evidence="1">S-188037</strain>
    </source>
</reference>
<protein>
    <submittedName>
        <fullName evidence="1">Uncharacterized protein</fullName>
    </submittedName>
</protein>
<comment type="caution">
    <text evidence="1">The sequence shown here is derived from an EMBL/GenBank/DDBJ whole genome shotgun (WGS) entry which is preliminary data.</text>
</comment>
<name>A0AAD4T830_9MAGN</name>
<dbReference type="EMBL" id="JAJJMB010003672">
    <property type="protein sequence ID" value="KAI3946332.1"/>
    <property type="molecule type" value="Genomic_DNA"/>
</dbReference>
<keyword evidence="2" id="KW-1185">Reference proteome</keyword>